<reference evidence="1 2" key="2">
    <citation type="submission" date="2008-10" db="EMBL/GenBank/DDBJ databases">
        <authorList>
            <person name="Fulton L."/>
            <person name="Clifton S."/>
            <person name="Fulton B."/>
            <person name="Xu J."/>
            <person name="Minx P."/>
            <person name="Pepin K.H."/>
            <person name="Johnson M."/>
            <person name="Thiruvilangam P."/>
            <person name="Bhonagiri V."/>
            <person name="Nash W.E."/>
            <person name="Mardis E.R."/>
            <person name="Wilson R.K."/>
        </authorList>
    </citation>
    <scope>NUCLEOTIDE SEQUENCE [LARGE SCALE GENOMIC DNA]</scope>
    <source>
        <strain evidence="1 2">DSM 17855</strain>
    </source>
</reference>
<name>B6VZ60_9BACT</name>
<dbReference type="EMBL" id="ABWZ01000052">
    <property type="protein sequence ID" value="EEB24931.1"/>
    <property type="molecule type" value="Genomic_DNA"/>
</dbReference>
<proteinExistence type="predicted"/>
<reference evidence="1 2" key="1">
    <citation type="submission" date="2008-10" db="EMBL/GenBank/DDBJ databases">
        <title>Draft genome sequence of Bacteroides dorei (DSM 17855).</title>
        <authorList>
            <person name="Sudarsanam P."/>
            <person name="Ley R."/>
            <person name="Guruge J."/>
            <person name="Turnbaugh P.J."/>
            <person name="Mahowald M."/>
            <person name="Liep D."/>
            <person name="Gordon J."/>
        </authorList>
    </citation>
    <scope>NUCLEOTIDE SEQUENCE [LARGE SCALE GENOMIC DNA]</scope>
    <source>
        <strain evidence="1 2">DSM 17855</strain>
    </source>
</reference>
<evidence type="ECO:0000313" key="2">
    <source>
        <dbReference type="Proteomes" id="UP000004849"/>
    </source>
</evidence>
<dbReference type="AlphaFoldDB" id="B6VZ60"/>
<sequence>MRFQSEDLTAAFRKFSHASKIWVFRLHSLTSHLSFSPFGPQSQMHIKRFFPAMKLNELYQREKNRNFKIQMLCEHEE</sequence>
<dbReference type="Proteomes" id="UP000004849">
    <property type="component" value="Unassembled WGS sequence"/>
</dbReference>
<accession>B6VZ60</accession>
<evidence type="ECO:0000313" key="1">
    <source>
        <dbReference type="EMBL" id="EEB24931.1"/>
    </source>
</evidence>
<protein>
    <submittedName>
        <fullName evidence="1">Uncharacterized protein</fullName>
    </submittedName>
</protein>
<organism evidence="1 2">
    <name type="scientific">Phocaeicola dorei DSM 17855</name>
    <dbReference type="NCBI Taxonomy" id="483217"/>
    <lineage>
        <taxon>Bacteria</taxon>
        <taxon>Pseudomonadati</taxon>
        <taxon>Bacteroidota</taxon>
        <taxon>Bacteroidia</taxon>
        <taxon>Bacteroidales</taxon>
        <taxon>Bacteroidaceae</taxon>
        <taxon>Phocaeicola</taxon>
    </lineage>
</organism>
<dbReference type="HOGENOM" id="CLU_2630704_0_0_10"/>
<gene>
    <name evidence="1" type="ORF">BACDOR_02580</name>
</gene>